<organism evidence="9">
    <name type="scientific">Timema shepardi</name>
    <name type="common">Walking stick</name>
    <dbReference type="NCBI Taxonomy" id="629360"/>
    <lineage>
        <taxon>Eukaryota</taxon>
        <taxon>Metazoa</taxon>
        <taxon>Ecdysozoa</taxon>
        <taxon>Arthropoda</taxon>
        <taxon>Hexapoda</taxon>
        <taxon>Insecta</taxon>
        <taxon>Pterygota</taxon>
        <taxon>Neoptera</taxon>
        <taxon>Polyneoptera</taxon>
        <taxon>Phasmatodea</taxon>
        <taxon>Timematodea</taxon>
        <taxon>Timematoidea</taxon>
        <taxon>Timematidae</taxon>
        <taxon>Timema</taxon>
    </lineage>
</organism>
<name>A0A7R9BBR9_TIMSH</name>
<comment type="similarity">
    <text evidence="2">Belongs to the ABC transporter superfamily. ABCB family. Multidrug resistance exporter (TC 3.A.1.201) subfamily.</text>
</comment>
<dbReference type="GO" id="GO:0005743">
    <property type="term" value="C:mitochondrial inner membrane"/>
    <property type="evidence" value="ECO:0007669"/>
    <property type="project" value="TreeGrafter"/>
</dbReference>
<evidence type="ECO:0000256" key="2">
    <source>
        <dbReference type="ARBA" id="ARBA00007577"/>
    </source>
</evidence>
<dbReference type="InterPro" id="IPR039421">
    <property type="entry name" value="Type_1_exporter"/>
</dbReference>
<dbReference type="SUPFAM" id="SSF90123">
    <property type="entry name" value="ABC transporter transmembrane region"/>
    <property type="match status" value="1"/>
</dbReference>
<dbReference type="PROSITE" id="PS50929">
    <property type="entry name" value="ABC_TM1F"/>
    <property type="match status" value="1"/>
</dbReference>
<dbReference type="AlphaFoldDB" id="A0A7R9BBR9"/>
<keyword evidence="6" id="KW-0406">Ion transport</keyword>
<dbReference type="PANTHER" id="PTHR43394:SF17">
    <property type="entry name" value="MITOCHONDRIAL POTASSIUM CHANNEL ATP-BINDING SUBUNIT"/>
    <property type="match status" value="1"/>
</dbReference>
<dbReference type="GO" id="GO:0006811">
    <property type="term" value="P:monoatomic ion transport"/>
    <property type="evidence" value="ECO:0007669"/>
    <property type="project" value="UniProtKB-KW"/>
</dbReference>
<evidence type="ECO:0000256" key="6">
    <source>
        <dbReference type="ARBA" id="ARBA00023065"/>
    </source>
</evidence>
<keyword evidence="5" id="KW-1133">Transmembrane helix</keyword>
<evidence type="ECO:0000313" key="9">
    <source>
        <dbReference type="EMBL" id="CAD7269801.1"/>
    </source>
</evidence>
<proteinExistence type="inferred from homology"/>
<evidence type="ECO:0000259" key="8">
    <source>
        <dbReference type="PROSITE" id="PS50929"/>
    </source>
</evidence>
<sequence length="336" mass="35893">MVRVRPQHNYRTTRPQTVTVSLNWMWFVFEPTVVIITCPDCTVAQNIPTLNQLFNVVSQPEGESSWPGICLDSCSRDEPLSRSCFSHGLNPGGKTAAMEGSVVPSANDTGCVAGVRVRGVSVLHLARDGGGHAHVGTHCRPVGDFDWLIAQEIVEGGPGPGALLARVIVLFPTNNRPALTGTWSPDLLSATNGEPGLLRSARATALGEEAISNIRTVRACAMEEHERQLFAAETDQDSRLNQRLGLGIGLFQAGTNLFLHSLVLGTLYMGGQLLSSSRVSPGDLMSFLAAIQVIQRSLGQLSLLLGQTVRGLGAGARVFQVCSVTVAYKLSPRCVV</sequence>
<keyword evidence="4" id="KW-0812">Transmembrane</keyword>
<keyword evidence="7" id="KW-0472">Membrane</keyword>
<gene>
    <name evidence="9" type="ORF">TSIB3V08_LOCUS13801</name>
</gene>
<dbReference type="EMBL" id="OC035749">
    <property type="protein sequence ID" value="CAD7269801.1"/>
    <property type="molecule type" value="Genomic_DNA"/>
</dbReference>
<evidence type="ECO:0000256" key="3">
    <source>
        <dbReference type="ARBA" id="ARBA00022448"/>
    </source>
</evidence>
<comment type="subcellular location">
    <subcellularLocation>
        <location evidence="1">Membrane</location>
        <topology evidence="1">Multi-pass membrane protein</topology>
    </subcellularLocation>
</comment>
<feature type="domain" description="ABC transmembrane type-1" evidence="8">
    <location>
        <begin position="201"/>
        <end position="310"/>
    </location>
</feature>
<evidence type="ECO:0000256" key="4">
    <source>
        <dbReference type="ARBA" id="ARBA00022692"/>
    </source>
</evidence>
<dbReference type="InterPro" id="IPR011527">
    <property type="entry name" value="ABC1_TM_dom"/>
</dbReference>
<dbReference type="Gene3D" id="1.20.1560.10">
    <property type="entry name" value="ABC transporter type 1, transmembrane domain"/>
    <property type="match status" value="1"/>
</dbReference>
<keyword evidence="3" id="KW-0813">Transport</keyword>
<dbReference type="Pfam" id="PF00664">
    <property type="entry name" value="ABC_membrane"/>
    <property type="match status" value="1"/>
</dbReference>
<evidence type="ECO:0000256" key="5">
    <source>
        <dbReference type="ARBA" id="ARBA00022989"/>
    </source>
</evidence>
<reference evidence="9" key="1">
    <citation type="submission" date="2020-11" db="EMBL/GenBank/DDBJ databases">
        <authorList>
            <person name="Tran Van P."/>
        </authorList>
    </citation>
    <scope>NUCLEOTIDE SEQUENCE</scope>
</reference>
<dbReference type="InterPro" id="IPR036640">
    <property type="entry name" value="ABC1_TM_sf"/>
</dbReference>
<dbReference type="GO" id="GO:0015421">
    <property type="term" value="F:ABC-type oligopeptide transporter activity"/>
    <property type="evidence" value="ECO:0007669"/>
    <property type="project" value="TreeGrafter"/>
</dbReference>
<dbReference type="GO" id="GO:0090374">
    <property type="term" value="P:oligopeptide export from mitochondrion"/>
    <property type="evidence" value="ECO:0007669"/>
    <property type="project" value="TreeGrafter"/>
</dbReference>
<dbReference type="PANTHER" id="PTHR43394">
    <property type="entry name" value="ATP-DEPENDENT PERMEASE MDL1, MITOCHONDRIAL"/>
    <property type="match status" value="1"/>
</dbReference>
<accession>A0A7R9BBR9</accession>
<evidence type="ECO:0000256" key="1">
    <source>
        <dbReference type="ARBA" id="ARBA00004141"/>
    </source>
</evidence>
<protein>
    <recommendedName>
        <fullName evidence="8">ABC transmembrane type-1 domain-containing protein</fullName>
    </recommendedName>
</protein>
<evidence type="ECO:0000256" key="7">
    <source>
        <dbReference type="ARBA" id="ARBA00023136"/>
    </source>
</evidence>
<dbReference type="GO" id="GO:0005524">
    <property type="term" value="F:ATP binding"/>
    <property type="evidence" value="ECO:0007669"/>
    <property type="project" value="InterPro"/>
</dbReference>